<dbReference type="GO" id="GO:0003676">
    <property type="term" value="F:nucleic acid binding"/>
    <property type="evidence" value="ECO:0007669"/>
    <property type="project" value="InterPro"/>
</dbReference>
<keyword evidence="3" id="KW-0540">Nuclease</keyword>
<dbReference type="EMBL" id="FOTF01000011">
    <property type="protein sequence ID" value="SFL23608.1"/>
    <property type="molecule type" value="Genomic_DNA"/>
</dbReference>
<dbReference type="STRING" id="195913.SAMN04488004_11130"/>
<dbReference type="InterPro" id="IPR011335">
    <property type="entry name" value="Restrct_endonuc-II-like"/>
</dbReference>
<evidence type="ECO:0000256" key="2">
    <source>
        <dbReference type="HAMAP-Rule" id="MF_00048"/>
    </source>
</evidence>
<organism evidence="3 4">
    <name type="scientific">Loktanella salsilacus</name>
    <dbReference type="NCBI Taxonomy" id="195913"/>
    <lineage>
        <taxon>Bacteria</taxon>
        <taxon>Pseudomonadati</taxon>
        <taxon>Pseudomonadota</taxon>
        <taxon>Alphaproteobacteria</taxon>
        <taxon>Rhodobacterales</taxon>
        <taxon>Roseobacteraceae</taxon>
        <taxon>Loktanella</taxon>
    </lineage>
</organism>
<dbReference type="Proteomes" id="UP000199550">
    <property type="component" value="Unassembled WGS sequence"/>
</dbReference>
<keyword evidence="4" id="KW-1185">Reference proteome</keyword>
<evidence type="ECO:0000313" key="4">
    <source>
        <dbReference type="Proteomes" id="UP000199550"/>
    </source>
</evidence>
<evidence type="ECO:0000313" key="3">
    <source>
        <dbReference type="EMBL" id="SFL23608.1"/>
    </source>
</evidence>
<protein>
    <recommendedName>
        <fullName evidence="2">UPF0102 protein SAMN04488004_11130</fullName>
    </recommendedName>
</protein>
<evidence type="ECO:0000256" key="1">
    <source>
        <dbReference type="ARBA" id="ARBA00006738"/>
    </source>
</evidence>
<accession>A0A1I4G0E8</accession>
<dbReference type="InterPro" id="IPR003509">
    <property type="entry name" value="UPF0102_YraN-like"/>
</dbReference>
<comment type="similarity">
    <text evidence="1 2">Belongs to the UPF0102 family.</text>
</comment>
<reference evidence="3 4" key="1">
    <citation type="submission" date="2016-10" db="EMBL/GenBank/DDBJ databases">
        <authorList>
            <person name="de Groot N.N."/>
        </authorList>
    </citation>
    <scope>NUCLEOTIDE SEQUENCE [LARGE SCALE GENOMIC DNA]</scope>
    <source>
        <strain evidence="3 4">DSM 16199</strain>
    </source>
</reference>
<keyword evidence="3" id="KW-0378">Hydrolase</keyword>
<dbReference type="PANTHER" id="PTHR34039:SF1">
    <property type="entry name" value="UPF0102 PROTEIN YRAN"/>
    <property type="match status" value="1"/>
</dbReference>
<name>A0A1I4G0E8_9RHOB</name>
<dbReference type="Gene3D" id="3.40.1350.10">
    <property type="match status" value="1"/>
</dbReference>
<sequence>MQAMICADGTNKPGKAVQHRSRANYHAGLAAEDIVARNYAQRGCAEAARRWRGKGGEIDLIVRDGDSVVFVEVKKSRTHGRAAERVTRRQMDLICMAASEFVGLEPRGALTPMRFDVATVDQSGQVQVIANAFGGW</sequence>
<dbReference type="PANTHER" id="PTHR34039">
    <property type="entry name" value="UPF0102 PROTEIN YRAN"/>
    <property type="match status" value="1"/>
</dbReference>
<keyword evidence="3" id="KW-0255">Endonuclease</keyword>
<gene>
    <name evidence="3" type="ORF">SAMN04488004_11130</name>
</gene>
<dbReference type="SUPFAM" id="SSF52980">
    <property type="entry name" value="Restriction endonuclease-like"/>
    <property type="match status" value="1"/>
</dbReference>
<dbReference type="AlphaFoldDB" id="A0A1I4G0E8"/>
<dbReference type="InterPro" id="IPR011856">
    <property type="entry name" value="tRNA_endonuc-like_dom_sf"/>
</dbReference>
<proteinExistence type="inferred from homology"/>
<dbReference type="Pfam" id="PF02021">
    <property type="entry name" value="UPF0102"/>
    <property type="match status" value="1"/>
</dbReference>
<dbReference type="GO" id="GO:0004519">
    <property type="term" value="F:endonuclease activity"/>
    <property type="evidence" value="ECO:0007669"/>
    <property type="project" value="UniProtKB-KW"/>
</dbReference>
<dbReference type="HAMAP" id="MF_00048">
    <property type="entry name" value="UPF0102"/>
    <property type="match status" value="1"/>
</dbReference>